<feature type="transmembrane region" description="Helical" evidence="5">
    <location>
        <begin position="14"/>
        <end position="36"/>
    </location>
</feature>
<evidence type="ECO:0000313" key="9">
    <source>
        <dbReference type="Proteomes" id="UP000245629"/>
    </source>
</evidence>
<dbReference type="Gene3D" id="6.10.340.10">
    <property type="match status" value="1"/>
</dbReference>
<feature type="domain" description="HAMP" evidence="7">
    <location>
        <begin position="220"/>
        <end position="273"/>
    </location>
</feature>
<dbReference type="Gene3D" id="1.10.287.950">
    <property type="entry name" value="Methyl-accepting chemotaxis protein"/>
    <property type="match status" value="1"/>
</dbReference>
<reference evidence="9" key="1">
    <citation type="submission" date="2018-05" db="EMBL/GenBank/DDBJ databases">
        <title>Azospirillum thermophila sp. nov., a novel isolated from hot spring.</title>
        <authorList>
            <person name="Zhao Z."/>
        </authorList>
    </citation>
    <scope>NUCLEOTIDE SEQUENCE [LARGE SCALE GENOMIC DNA]</scope>
    <source>
        <strain evidence="9">CFH 70021</strain>
    </source>
</reference>
<dbReference type="Pfam" id="PF00015">
    <property type="entry name" value="MCPsignal"/>
    <property type="match status" value="1"/>
</dbReference>
<keyword evidence="9" id="KW-1185">Reference proteome</keyword>
<dbReference type="InterPro" id="IPR003660">
    <property type="entry name" value="HAMP_dom"/>
</dbReference>
<keyword evidence="1 3" id="KW-0807">Transducer</keyword>
<feature type="domain" description="Methyl-accepting transducer" evidence="6">
    <location>
        <begin position="307"/>
        <end position="536"/>
    </location>
</feature>
<dbReference type="Pfam" id="PF00672">
    <property type="entry name" value="HAMP"/>
    <property type="match status" value="1"/>
</dbReference>
<dbReference type="CDD" id="cd06225">
    <property type="entry name" value="HAMP"/>
    <property type="match status" value="1"/>
</dbReference>
<gene>
    <name evidence="8" type="ORF">DEW08_16325</name>
</gene>
<dbReference type="PROSITE" id="PS50885">
    <property type="entry name" value="HAMP"/>
    <property type="match status" value="1"/>
</dbReference>
<dbReference type="SUPFAM" id="SSF58104">
    <property type="entry name" value="Methyl-accepting chemotaxis protein (MCP) signaling domain"/>
    <property type="match status" value="1"/>
</dbReference>
<dbReference type="PANTHER" id="PTHR32089">
    <property type="entry name" value="METHYL-ACCEPTING CHEMOTAXIS PROTEIN MCPB"/>
    <property type="match status" value="1"/>
</dbReference>
<dbReference type="InterPro" id="IPR004089">
    <property type="entry name" value="MCPsignal_dom"/>
</dbReference>
<dbReference type="Proteomes" id="UP000245629">
    <property type="component" value="Chromosome 2"/>
</dbReference>
<evidence type="ECO:0000256" key="5">
    <source>
        <dbReference type="SAM" id="Phobius"/>
    </source>
</evidence>
<evidence type="ECO:0000256" key="2">
    <source>
        <dbReference type="ARBA" id="ARBA00029447"/>
    </source>
</evidence>
<evidence type="ECO:0000256" key="4">
    <source>
        <dbReference type="SAM" id="Coils"/>
    </source>
</evidence>
<dbReference type="GO" id="GO:0007165">
    <property type="term" value="P:signal transduction"/>
    <property type="evidence" value="ECO:0007669"/>
    <property type="project" value="UniProtKB-KW"/>
</dbReference>
<organism evidence="8 9">
    <name type="scientific">Azospirillum thermophilum</name>
    <dbReference type="NCBI Taxonomy" id="2202148"/>
    <lineage>
        <taxon>Bacteria</taxon>
        <taxon>Pseudomonadati</taxon>
        <taxon>Pseudomonadota</taxon>
        <taxon>Alphaproteobacteria</taxon>
        <taxon>Rhodospirillales</taxon>
        <taxon>Azospirillaceae</taxon>
        <taxon>Azospirillum</taxon>
    </lineage>
</organism>
<feature type="coiled-coil region" evidence="4">
    <location>
        <begin position="271"/>
        <end position="302"/>
    </location>
</feature>
<evidence type="ECO:0000259" key="6">
    <source>
        <dbReference type="PROSITE" id="PS50111"/>
    </source>
</evidence>
<dbReference type="EMBL" id="CP029353">
    <property type="protein sequence ID" value="AWK88050.1"/>
    <property type="molecule type" value="Genomic_DNA"/>
</dbReference>
<keyword evidence="4" id="KW-0175">Coiled coil</keyword>
<dbReference type="GO" id="GO:0016020">
    <property type="term" value="C:membrane"/>
    <property type="evidence" value="ECO:0007669"/>
    <property type="project" value="InterPro"/>
</dbReference>
<evidence type="ECO:0000256" key="3">
    <source>
        <dbReference type="PROSITE-ProRule" id="PRU00284"/>
    </source>
</evidence>
<dbReference type="AlphaFoldDB" id="A0A2S2CUK7"/>
<dbReference type="KEGG" id="azz:DEW08_16325"/>
<sequence>MSGGLLSRVAGTSVAARVFIAPMVGILLTVAALVLADRQAEESLAAVDGIHRAAAERREQIDRLIATSYMVHSDVSRHLALAGSGIEEAKLQKMRDSIVANLAKERELIATLSARAADDGERTLLAEVGGRVAAYAKAVDGMNAMAAIDRLIGIPMMAQVDDEFAALTARIDAAREAITRAAARAIQETEAATDAARVRFALVMAAFLVAMMAGGLLLARSITRPLQRLSSATTELADGRLDAEIHGTWMRNEIGAMARALQVFQTNAREVGRLTAEQARQKAQAEEEKRRTIHELADLFEARVSQVVQQVGEGAQQVRTNAAGMLRQANAANDQAATVAAASQQAGMSVQTAATAAEEMSASIAEIGVQVRRSFEMVRGAVRAVEETNGHVVGLSDAATRIGEIVGLINSIAAQTNLLALNATIEAARAGEAGKGFAVVASEVKSLANQTAKATEDITAQIGAIQQVTGVAVSSIRGVGETVVSIDEIVGSIATSMEQQAAATQEIARNVHEAAAGTQEVSHNIAGVSSTANATGSAAGAVLQAAELLDGQAAALNREVASFIGRLRQA</sequence>
<dbReference type="SMART" id="SM00283">
    <property type="entry name" value="MA"/>
    <property type="match status" value="1"/>
</dbReference>
<accession>A0A2S2CUK7</accession>
<keyword evidence="5" id="KW-0812">Transmembrane</keyword>
<dbReference type="OrthoDB" id="7294848at2"/>
<keyword evidence="5" id="KW-0472">Membrane</keyword>
<keyword evidence="5" id="KW-1133">Transmembrane helix</keyword>
<name>A0A2S2CUK7_9PROT</name>
<evidence type="ECO:0000259" key="7">
    <source>
        <dbReference type="PROSITE" id="PS50885"/>
    </source>
</evidence>
<comment type="similarity">
    <text evidence="2">Belongs to the methyl-accepting chemotaxis (MCP) protein family.</text>
</comment>
<evidence type="ECO:0000256" key="1">
    <source>
        <dbReference type="ARBA" id="ARBA00023224"/>
    </source>
</evidence>
<dbReference type="RefSeq" id="WP_109329911.1">
    <property type="nucleotide sequence ID" value="NZ_CP029353.1"/>
</dbReference>
<dbReference type="PANTHER" id="PTHR32089:SF112">
    <property type="entry name" value="LYSOZYME-LIKE PROTEIN-RELATED"/>
    <property type="match status" value="1"/>
</dbReference>
<feature type="transmembrane region" description="Helical" evidence="5">
    <location>
        <begin position="200"/>
        <end position="219"/>
    </location>
</feature>
<evidence type="ECO:0000313" key="8">
    <source>
        <dbReference type="EMBL" id="AWK88050.1"/>
    </source>
</evidence>
<proteinExistence type="inferred from homology"/>
<dbReference type="SMART" id="SM00304">
    <property type="entry name" value="HAMP"/>
    <property type="match status" value="1"/>
</dbReference>
<dbReference type="PROSITE" id="PS50111">
    <property type="entry name" value="CHEMOTAXIS_TRANSDUC_2"/>
    <property type="match status" value="1"/>
</dbReference>
<protein>
    <submittedName>
        <fullName evidence="8">Methyl-accepting chemotaxis protein</fullName>
    </submittedName>
</protein>